<keyword evidence="4 6" id="KW-1133">Transmembrane helix</keyword>
<dbReference type="InterPro" id="IPR023171">
    <property type="entry name" value="Na/H_antiporter_dom_sf"/>
</dbReference>
<name>A0A956M475_UNCEI</name>
<dbReference type="Gene3D" id="1.20.1530.10">
    <property type="entry name" value="Na+/H+ antiporter like domain"/>
    <property type="match status" value="1"/>
</dbReference>
<proteinExistence type="predicted"/>
<dbReference type="GO" id="GO:0015385">
    <property type="term" value="F:sodium:proton antiporter activity"/>
    <property type="evidence" value="ECO:0007669"/>
    <property type="project" value="TreeGrafter"/>
</dbReference>
<evidence type="ECO:0000256" key="6">
    <source>
        <dbReference type="SAM" id="Phobius"/>
    </source>
</evidence>
<feature type="transmembrane region" description="Helical" evidence="6">
    <location>
        <begin position="58"/>
        <end position="76"/>
    </location>
</feature>
<dbReference type="PANTHER" id="PTHR30341">
    <property type="entry name" value="SODIUM ION/PROTON ANTIPORTER NHAA-RELATED"/>
    <property type="match status" value="1"/>
</dbReference>
<reference evidence="7" key="2">
    <citation type="journal article" date="2021" name="Microbiome">
        <title>Successional dynamics and alternative stable states in a saline activated sludge microbial community over 9 years.</title>
        <authorList>
            <person name="Wang Y."/>
            <person name="Ye J."/>
            <person name="Ju F."/>
            <person name="Liu L."/>
            <person name="Boyd J.A."/>
            <person name="Deng Y."/>
            <person name="Parks D.H."/>
            <person name="Jiang X."/>
            <person name="Yin X."/>
            <person name="Woodcroft B.J."/>
            <person name="Tyson G.W."/>
            <person name="Hugenholtz P."/>
            <person name="Polz M.F."/>
            <person name="Zhang T."/>
        </authorList>
    </citation>
    <scope>NUCLEOTIDE SEQUENCE</scope>
    <source>
        <strain evidence="7">HKST-UBA01</strain>
    </source>
</reference>
<dbReference type="PANTHER" id="PTHR30341:SF0">
    <property type="entry name" value="NA(+)_H(+) ANTIPORTER NHAA"/>
    <property type="match status" value="1"/>
</dbReference>
<feature type="transmembrane region" description="Helical" evidence="6">
    <location>
        <begin position="25"/>
        <end position="46"/>
    </location>
</feature>
<keyword evidence="2" id="KW-1003">Cell membrane</keyword>
<evidence type="ECO:0000256" key="2">
    <source>
        <dbReference type="ARBA" id="ARBA00022475"/>
    </source>
</evidence>
<dbReference type="Proteomes" id="UP000697710">
    <property type="component" value="Unassembled WGS sequence"/>
</dbReference>
<keyword evidence="5 6" id="KW-0472">Membrane</keyword>
<comment type="caution">
    <text evidence="7">The sequence shown here is derived from an EMBL/GenBank/DDBJ whole genome shotgun (WGS) entry which is preliminary data.</text>
</comment>
<sequence length="87" mass="9824">MKEVPGKTPAERIVQPFQRFLHTEASGGILLLAAALVALLWANSGWSQSYTDLWKKTMFTIGFGSFSIAHPLYWWVNDGLMALFFFV</sequence>
<protein>
    <submittedName>
        <fullName evidence="7">Na+/H+ antiporter NhaA</fullName>
    </submittedName>
</protein>
<keyword evidence="3 6" id="KW-0812">Transmembrane</keyword>
<accession>A0A956M475</accession>
<evidence type="ECO:0000256" key="5">
    <source>
        <dbReference type="ARBA" id="ARBA00023136"/>
    </source>
</evidence>
<dbReference type="GO" id="GO:0005886">
    <property type="term" value="C:plasma membrane"/>
    <property type="evidence" value="ECO:0007669"/>
    <property type="project" value="UniProtKB-SubCell"/>
</dbReference>
<evidence type="ECO:0000256" key="1">
    <source>
        <dbReference type="ARBA" id="ARBA00004429"/>
    </source>
</evidence>
<dbReference type="GO" id="GO:0006885">
    <property type="term" value="P:regulation of pH"/>
    <property type="evidence" value="ECO:0007669"/>
    <property type="project" value="InterPro"/>
</dbReference>
<evidence type="ECO:0000256" key="3">
    <source>
        <dbReference type="ARBA" id="ARBA00022692"/>
    </source>
</evidence>
<organism evidence="7 8">
    <name type="scientific">Eiseniibacteriota bacterium</name>
    <dbReference type="NCBI Taxonomy" id="2212470"/>
    <lineage>
        <taxon>Bacteria</taxon>
        <taxon>Candidatus Eiseniibacteriota</taxon>
    </lineage>
</organism>
<evidence type="ECO:0000313" key="8">
    <source>
        <dbReference type="Proteomes" id="UP000697710"/>
    </source>
</evidence>
<feature type="non-terminal residue" evidence="7">
    <location>
        <position position="87"/>
    </location>
</feature>
<reference evidence="7" key="1">
    <citation type="submission" date="2020-04" db="EMBL/GenBank/DDBJ databases">
        <authorList>
            <person name="Zhang T."/>
        </authorList>
    </citation>
    <scope>NUCLEOTIDE SEQUENCE</scope>
    <source>
        <strain evidence="7">HKST-UBA01</strain>
    </source>
</reference>
<dbReference type="AlphaFoldDB" id="A0A956M475"/>
<comment type="subcellular location">
    <subcellularLocation>
        <location evidence="1">Cell inner membrane</location>
        <topology evidence="1">Multi-pass membrane protein</topology>
    </subcellularLocation>
</comment>
<dbReference type="InterPro" id="IPR004670">
    <property type="entry name" value="NhaA"/>
</dbReference>
<gene>
    <name evidence="7" type="ORF">KC729_17800</name>
</gene>
<dbReference type="Pfam" id="PF06965">
    <property type="entry name" value="Na_H_antiport_1"/>
    <property type="match status" value="1"/>
</dbReference>
<evidence type="ECO:0000313" key="7">
    <source>
        <dbReference type="EMBL" id="MCA9729546.1"/>
    </source>
</evidence>
<dbReference type="EMBL" id="JAGQHR010000740">
    <property type="protein sequence ID" value="MCA9729546.1"/>
    <property type="molecule type" value="Genomic_DNA"/>
</dbReference>
<evidence type="ECO:0000256" key="4">
    <source>
        <dbReference type="ARBA" id="ARBA00022989"/>
    </source>
</evidence>